<gene>
    <name evidence="3" type="ORF">C5749_02165</name>
</gene>
<keyword evidence="1" id="KW-0732">Signal</keyword>
<dbReference type="AlphaFoldDB" id="A0A2S9JS40"/>
<comment type="caution">
    <text evidence="3">The sequence shown here is derived from an EMBL/GenBank/DDBJ whole genome shotgun (WGS) entry which is preliminary data.</text>
</comment>
<dbReference type="SUPFAM" id="SSF56300">
    <property type="entry name" value="Metallo-dependent phosphatases"/>
    <property type="match status" value="1"/>
</dbReference>
<reference evidence="3 4" key="1">
    <citation type="submission" date="2018-02" db="EMBL/GenBank/DDBJ databases">
        <title>The draft genome of Sphingobacterium gobiense H7.</title>
        <authorList>
            <person name="Li L."/>
            <person name="Liu L."/>
            <person name="Zhang X."/>
            <person name="Wang T."/>
            <person name="Liang L."/>
        </authorList>
    </citation>
    <scope>NUCLEOTIDE SEQUENCE [LARGE SCALE GENOMIC DNA]</scope>
    <source>
        <strain evidence="3 4">ACCC 05757</strain>
    </source>
</reference>
<dbReference type="Proteomes" id="UP000238642">
    <property type="component" value="Unassembled WGS sequence"/>
</dbReference>
<name>A0A2S9JS40_9SPHI</name>
<dbReference type="OrthoDB" id="9809781at2"/>
<evidence type="ECO:0000313" key="4">
    <source>
        <dbReference type="Proteomes" id="UP000238642"/>
    </source>
</evidence>
<organism evidence="3 4">
    <name type="scientific">Sphingobacterium gobiense</name>
    <dbReference type="NCBI Taxonomy" id="1382456"/>
    <lineage>
        <taxon>Bacteria</taxon>
        <taxon>Pseudomonadati</taxon>
        <taxon>Bacteroidota</taxon>
        <taxon>Sphingobacteriia</taxon>
        <taxon>Sphingobacteriales</taxon>
        <taxon>Sphingobacteriaceae</taxon>
        <taxon>Sphingobacterium</taxon>
    </lineage>
</organism>
<dbReference type="InterPro" id="IPR029052">
    <property type="entry name" value="Metallo-depent_PP-like"/>
</dbReference>
<evidence type="ECO:0000256" key="1">
    <source>
        <dbReference type="ARBA" id="ARBA00022729"/>
    </source>
</evidence>
<protein>
    <submittedName>
        <fullName evidence="3">Metallophosphoesterase</fullName>
    </submittedName>
</protein>
<dbReference type="Pfam" id="PF00149">
    <property type="entry name" value="Metallophos"/>
    <property type="match status" value="1"/>
</dbReference>
<dbReference type="InterPro" id="IPR004843">
    <property type="entry name" value="Calcineurin-like_PHP"/>
</dbReference>
<accession>A0A2S9JS40</accession>
<dbReference type="RefSeq" id="WP_105722590.1">
    <property type="nucleotide sequence ID" value="NZ_PVBS01000001.1"/>
</dbReference>
<dbReference type="GO" id="GO:0003993">
    <property type="term" value="F:acid phosphatase activity"/>
    <property type="evidence" value="ECO:0007669"/>
    <property type="project" value="InterPro"/>
</dbReference>
<dbReference type="PANTHER" id="PTHR22953">
    <property type="entry name" value="ACID PHOSPHATASE RELATED"/>
    <property type="match status" value="1"/>
</dbReference>
<evidence type="ECO:0000259" key="2">
    <source>
        <dbReference type="Pfam" id="PF00149"/>
    </source>
</evidence>
<dbReference type="InterPro" id="IPR039331">
    <property type="entry name" value="PAPs-like"/>
</dbReference>
<dbReference type="Gene3D" id="3.60.21.10">
    <property type="match status" value="1"/>
</dbReference>
<keyword evidence="4" id="KW-1185">Reference proteome</keyword>
<dbReference type="EMBL" id="PVBS01000001">
    <property type="protein sequence ID" value="PRD56106.1"/>
    <property type="molecule type" value="Genomic_DNA"/>
</dbReference>
<sequence>MENTKYNVPVVLTHINNDAHNFKPLPAPTGEYPYRLNVEKILGSTTSEIQDRMFFHMVGDTGSVRHSDFQATVAHTLGQQIAEHRSSPPAFLFHLGDIVYNYGEACEYPAQFLKPYQYYPAPIFAIPGNHDADINPSASSPYQSLDAFMDVFCDTHSRPISYGTDVNRQSMVQPNVYWTLETPLARFIGLYANVTKHGTITDEQRDWFVNELQDAAIYRDDQAIIVCLHHAPYSADTNHGSSIAMIDFLENAFAEASVIPDAVFSGHVHNYQRFHKTYADGNVVPYIVAGAGGYADLHTIALQDTTTVKPLERVNSDVRLAAYCDERFGFLKMGIVRTDAGLKLTGAYYTLTQPNDTQAKLYDSFEIPLQRPMFSEA</sequence>
<dbReference type="PANTHER" id="PTHR22953:SF153">
    <property type="entry name" value="PURPLE ACID PHOSPHATASE"/>
    <property type="match status" value="1"/>
</dbReference>
<feature type="domain" description="Calcineurin-like phosphoesterase" evidence="2">
    <location>
        <begin position="58"/>
        <end position="271"/>
    </location>
</feature>
<evidence type="ECO:0000313" key="3">
    <source>
        <dbReference type="EMBL" id="PRD56106.1"/>
    </source>
</evidence>
<proteinExistence type="predicted"/>